<dbReference type="PANTHER" id="PTHR31595:SF57">
    <property type="entry name" value="OS04G0481900 PROTEIN"/>
    <property type="match status" value="1"/>
</dbReference>
<dbReference type="RefSeq" id="XP_060673937.1">
    <property type="nucleotide sequence ID" value="XM_060817954.1"/>
</dbReference>
<dbReference type="PANTHER" id="PTHR31595">
    <property type="entry name" value="LONG-CHAIN-ALCOHOL O-FATTY-ACYLTRANSFERASE 3-RELATED"/>
    <property type="match status" value="1"/>
</dbReference>
<evidence type="ECO:0000313" key="2">
    <source>
        <dbReference type="RefSeq" id="XP_060673937.1"/>
    </source>
</evidence>
<protein>
    <submittedName>
        <fullName evidence="2">Uncharacterized protein LOC132804060</fullName>
    </submittedName>
</protein>
<accession>A0ABM4AB51</accession>
<reference evidence="2" key="1">
    <citation type="submission" date="2025-08" db="UniProtKB">
        <authorList>
            <consortium name="RefSeq"/>
        </authorList>
    </citation>
    <scope>IDENTIFICATION</scope>
    <source>
        <tissue evidence="2">Seedling</tissue>
    </source>
</reference>
<proteinExistence type="predicted"/>
<dbReference type="InterPro" id="IPR044851">
    <property type="entry name" value="Wax_synthase"/>
</dbReference>
<dbReference type="Proteomes" id="UP001652623">
    <property type="component" value="Chromosome 6"/>
</dbReference>
<organism evidence="1 2">
    <name type="scientific">Ziziphus jujuba</name>
    <name type="common">Chinese jujube</name>
    <name type="synonym">Ziziphus sativa</name>
    <dbReference type="NCBI Taxonomy" id="326968"/>
    <lineage>
        <taxon>Eukaryota</taxon>
        <taxon>Viridiplantae</taxon>
        <taxon>Streptophyta</taxon>
        <taxon>Embryophyta</taxon>
        <taxon>Tracheophyta</taxon>
        <taxon>Spermatophyta</taxon>
        <taxon>Magnoliopsida</taxon>
        <taxon>eudicotyledons</taxon>
        <taxon>Gunneridae</taxon>
        <taxon>Pentapetalae</taxon>
        <taxon>rosids</taxon>
        <taxon>fabids</taxon>
        <taxon>Rosales</taxon>
        <taxon>Rhamnaceae</taxon>
        <taxon>Paliureae</taxon>
        <taxon>Ziziphus</taxon>
    </lineage>
</organism>
<dbReference type="GeneID" id="132804060"/>
<keyword evidence="1" id="KW-1185">Reference proteome</keyword>
<name>A0ABM4AB51_ZIZJJ</name>
<evidence type="ECO:0000313" key="1">
    <source>
        <dbReference type="Proteomes" id="UP001652623"/>
    </source>
</evidence>
<sequence length="187" mass="21809">MYMNKKIKYLSPKRKSNEIENELHKNYDPELFMVHFMGQLGLPASSSYFSLSIIASLCRVLLGLEMEPQFDEPYLATSPQDFWSRRWNLMIGNILSLAFRLSRLISRPLTIGFLMVTASWLFFSPLLQCNADVTTSNEYATVAACDREKEYWECFLFETIFDHICIDHQIKELHGGLLEKSYKQADR</sequence>
<gene>
    <name evidence="2" type="primary">LOC132804060</name>
</gene>